<dbReference type="InterPro" id="IPR003188">
    <property type="entry name" value="PTS_IIA_lac/cel"/>
</dbReference>
<dbReference type="PANTHER" id="PTHR34382:SF7">
    <property type="entry name" value="PTS SYSTEM N,N'-DIACETYLCHITOBIOSE-SPECIFIC EIIA COMPONENT"/>
    <property type="match status" value="1"/>
</dbReference>
<protein>
    <submittedName>
        <fullName evidence="2">PTS lactose/cellobiose transporter subunit IIA</fullName>
    </submittedName>
</protein>
<feature type="modified residue" description="Phosphohistidine; by HPr" evidence="1">
    <location>
        <position position="82"/>
    </location>
</feature>
<dbReference type="Pfam" id="PF02255">
    <property type="entry name" value="PTS_IIA"/>
    <property type="match status" value="1"/>
</dbReference>
<evidence type="ECO:0000313" key="3">
    <source>
        <dbReference type="Proteomes" id="UP000749471"/>
    </source>
</evidence>
<gene>
    <name evidence="2" type="ORF">KQI42_02760</name>
</gene>
<reference evidence="2 3" key="1">
    <citation type="submission" date="2021-06" db="EMBL/GenBank/DDBJ databases">
        <authorList>
            <person name="Sun Q."/>
            <person name="Li D."/>
        </authorList>
    </citation>
    <scope>NUCLEOTIDE SEQUENCE [LARGE SCALE GENOMIC DNA]</scope>
    <source>
        <strain evidence="2 3">MSJ-40</strain>
    </source>
</reference>
<comment type="caution">
    <text evidence="2">The sequence shown here is derived from an EMBL/GenBank/DDBJ whole genome shotgun (WGS) entry which is preliminary data.</text>
</comment>
<dbReference type="PANTHER" id="PTHR34382">
    <property type="entry name" value="PTS SYSTEM N,N'-DIACETYLCHITOBIOSE-SPECIFIC EIIA COMPONENT"/>
    <property type="match status" value="1"/>
</dbReference>
<sequence length="117" mass="13369">MANIKDLDIEEEIIFNLISCSGEGRSLIFEAFNAVKKEEYNEAEKLMDMATESILKAHNIQTKLIQGEAAGQHREINLLMVHAQDHLMSTILSQNLIKNMISMQKEINQLKNELKNK</sequence>
<organism evidence="2 3">
    <name type="scientific">Tissierella simiarum</name>
    <dbReference type="NCBI Taxonomy" id="2841534"/>
    <lineage>
        <taxon>Bacteria</taxon>
        <taxon>Bacillati</taxon>
        <taxon>Bacillota</taxon>
        <taxon>Tissierellia</taxon>
        <taxon>Tissierellales</taxon>
        <taxon>Tissierellaceae</taxon>
        <taxon>Tissierella</taxon>
    </lineage>
</organism>
<dbReference type="RefSeq" id="WP_216516510.1">
    <property type="nucleotide sequence ID" value="NZ_JAHLPM010000002.1"/>
</dbReference>
<dbReference type="PROSITE" id="PS51095">
    <property type="entry name" value="PTS_EIIA_TYPE_3"/>
    <property type="match status" value="1"/>
</dbReference>
<name>A0ABS6E1Z0_9FIRM</name>
<evidence type="ECO:0000256" key="1">
    <source>
        <dbReference type="PROSITE-ProRule" id="PRU00418"/>
    </source>
</evidence>
<evidence type="ECO:0000313" key="2">
    <source>
        <dbReference type="EMBL" id="MBU5436912.1"/>
    </source>
</evidence>
<proteinExistence type="predicted"/>
<accession>A0ABS6E1Z0</accession>
<dbReference type="PIRSF" id="PIRSF000699">
    <property type="entry name" value="PTS_IILac_III"/>
    <property type="match status" value="1"/>
</dbReference>
<dbReference type="EMBL" id="JAHLPM010000002">
    <property type="protein sequence ID" value="MBU5436912.1"/>
    <property type="molecule type" value="Genomic_DNA"/>
</dbReference>
<keyword evidence="3" id="KW-1185">Reference proteome</keyword>
<dbReference type="Proteomes" id="UP000749471">
    <property type="component" value="Unassembled WGS sequence"/>
</dbReference>
<dbReference type="CDD" id="cd00215">
    <property type="entry name" value="PTS_IIA_lac"/>
    <property type="match status" value="1"/>
</dbReference>